<dbReference type="GO" id="GO:0016853">
    <property type="term" value="F:isomerase activity"/>
    <property type="evidence" value="ECO:0007669"/>
    <property type="project" value="UniProtKB-KW"/>
</dbReference>
<evidence type="ECO:0000313" key="1">
    <source>
        <dbReference type="EMBL" id="PVA09414.1"/>
    </source>
</evidence>
<comment type="caution">
    <text evidence="1">The sequence shown here is derived from an EMBL/GenBank/DDBJ whole genome shotgun (WGS) entry which is preliminary data.</text>
</comment>
<dbReference type="OrthoDB" id="7867818at2"/>
<dbReference type="Proteomes" id="UP000244446">
    <property type="component" value="Unassembled WGS sequence"/>
</dbReference>
<protein>
    <submittedName>
        <fullName evidence="1">N-(5'-phosphoribosyl)anthranilate isomerase</fullName>
    </submittedName>
</protein>
<accession>A0A2T7G4S1</accession>
<gene>
    <name evidence="1" type="ORF">DC366_13565</name>
</gene>
<proteinExistence type="predicted"/>
<dbReference type="AlphaFoldDB" id="A0A2T7G4S1"/>
<keyword evidence="2" id="KW-1185">Reference proteome</keyword>
<dbReference type="RefSeq" id="WP_108692767.1">
    <property type="nucleotide sequence ID" value="NZ_QCYH01000008.1"/>
</dbReference>
<dbReference type="EMBL" id="QCYH01000008">
    <property type="protein sequence ID" value="PVA09414.1"/>
    <property type="molecule type" value="Genomic_DNA"/>
</dbReference>
<sequence length="76" mass="8954">MRSLTRSTDPDYWLEQMFAAKAARTGGVVRRSRLWVDREVGRDRFIRAVRLRGFHLIRTADQFIVVCHDGPVEMMF</sequence>
<name>A0A2T7G4S1_9RHOB</name>
<evidence type="ECO:0000313" key="2">
    <source>
        <dbReference type="Proteomes" id="UP000244446"/>
    </source>
</evidence>
<reference evidence="1 2" key="1">
    <citation type="submission" date="2018-04" db="EMBL/GenBank/DDBJ databases">
        <title>Pelagivirga bohaiensis gen. nov., sp. nov., a bacterium isolated from the Bohai Sea.</title>
        <authorList>
            <person name="Ji X."/>
        </authorList>
    </citation>
    <scope>NUCLEOTIDE SEQUENCE [LARGE SCALE GENOMIC DNA]</scope>
    <source>
        <strain evidence="1 2">BH-SD19</strain>
    </source>
</reference>
<keyword evidence="1" id="KW-0413">Isomerase</keyword>
<organism evidence="1 2">
    <name type="scientific">Pelagivirga sediminicola</name>
    <dbReference type="NCBI Taxonomy" id="2170575"/>
    <lineage>
        <taxon>Bacteria</taxon>
        <taxon>Pseudomonadati</taxon>
        <taxon>Pseudomonadota</taxon>
        <taxon>Alphaproteobacteria</taxon>
        <taxon>Rhodobacterales</taxon>
        <taxon>Paracoccaceae</taxon>
        <taxon>Pelagivirga</taxon>
    </lineage>
</organism>